<dbReference type="Pfam" id="PF08268">
    <property type="entry name" value="FBA_3"/>
    <property type="match status" value="1"/>
</dbReference>
<dbReference type="Pfam" id="PF00646">
    <property type="entry name" value="F-box"/>
    <property type="match status" value="2"/>
</dbReference>
<dbReference type="InterPro" id="IPR001810">
    <property type="entry name" value="F-box_dom"/>
</dbReference>
<evidence type="ECO:0000313" key="2">
    <source>
        <dbReference type="EMBL" id="CAD6266842.1"/>
    </source>
</evidence>
<evidence type="ECO:0000313" key="3">
    <source>
        <dbReference type="Proteomes" id="UP000604825"/>
    </source>
</evidence>
<sequence length="753" mass="82514">MPSKKTSRQTTPPAWQQQILPDEVIEDIFMRLPARSVARCRCLSRAWAAVLSSRGFINRHLDLAALPTSTSSCRRRFFFQEAAALSACLQEHHLAGRRLTRSCRGLGLVKNYSTGVYYVCNPSTGQAASLPDGMPVKLDGGGGGGAWDGLIFGYVSFGLGHDARADRHKVVRLNYPVGLPAGCEVYDVGVSSKGYWRPAASGAKPPCFAVDRFGVSNTAGVFAQGRVHWLATSRRPTLSANALRLRPEPDSVMSFSLVDETFTSIPLPPHACGRSLGLTVLHGGRLGLVSYYRHRPRDIWTPAPEDYAWRRADVQNPAGSGCRDPPQKKLWSQLGTVVGSGYCGDDDLYEESLEPVGRPYEDVLFASTTYLQALSMALHRLPARTLGRLKSVCRSWRAVIESDRFASAHNEHHRRLADAASSPSSSLADRVIFTCCPPLEDEPAVPLRLCLASAFVMMPPLMNSRVVVSKPCHGFAQVMSRSRCCGERTELFNPVTRAHRIFVMDDVDRSLDVSSGSSSIGLGYDQSRQEHVLVLLAAGTECKVWRLREDVGRARTVPAPPITPRFLPSASTVPPVYIDGRIHWMCCSPRAILAFCVRAGAFQVVPAPPAPGTGGGGDDTSGTGTEFLVELRRLLCVVQSCPSTETITIWSTAAGAGWDDGAWSREYVIQLGRWPEFSPKTVELVVPIDATDGRILLDTGSSLGYYDPVRRTLETVCSLYGPDPEKPVKRFFAAALWEESLVRPYDRCDRLWC</sequence>
<gene>
    <name evidence="2" type="ORF">NCGR_LOCUS50147</name>
</gene>
<dbReference type="OrthoDB" id="695144at2759"/>
<dbReference type="InterPro" id="IPR013187">
    <property type="entry name" value="F-box-assoc_dom_typ3"/>
</dbReference>
<dbReference type="Proteomes" id="UP000604825">
    <property type="component" value="Unassembled WGS sequence"/>
</dbReference>
<dbReference type="Gene3D" id="1.20.1280.50">
    <property type="match status" value="1"/>
</dbReference>
<dbReference type="SMART" id="SM00256">
    <property type="entry name" value="FBOX"/>
    <property type="match status" value="2"/>
</dbReference>
<reference evidence="2" key="1">
    <citation type="submission" date="2020-10" db="EMBL/GenBank/DDBJ databases">
        <authorList>
            <person name="Han B."/>
            <person name="Lu T."/>
            <person name="Zhao Q."/>
            <person name="Huang X."/>
            <person name="Zhao Y."/>
        </authorList>
    </citation>
    <scope>NUCLEOTIDE SEQUENCE</scope>
</reference>
<name>A0A811R9M4_9POAL</name>
<accession>A0A811R9M4</accession>
<feature type="domain" description="F-box" evidence="1">
    <location>
        <begin position="20"/>
        <end position="60"/>
    </location>
</feature>
<dbReference type="SUPFAM" id="SSF81383">
    <property type="entry name" value="F-box domain"/>
    <property type="match status" value="2"/>
</dbReference>
<dbReference type="EMBL" id="CAJGYO010000014">
    <property type="protein sequence ID" value="CAD6266842.1"/>
    <property type="molecule type" value="Genomic_DNA"/>
</dbReference>
<dbReference type="InterPro" id="IPR050796">
    <property type="entry name" value="SCF_F-box_component"/>
</dbReference>
<proteinExistence type="predicted"/>
<dbReference type="CDD" id="cd22157">
    <property type="entry name" value="F-box_AtFBW1-like"/>
    <property type="match status" value="1"/>
</dbReference>
<feature type="domain" description="F-box" evidence="1">
    <location>
        <begin position="376"/>
        <end position="409"/>
    </location>
</feature>
<comment type="caution">
    <text evidence="2">The sequence shown here is derived from an EMBL/GenBank/DDBJ whole genome shotgun (WGS) entry which is preliminary data.</text>
</comment>
<organism evidence="2 3">
    <name type="scientific">Miscanthus lutarioriparius</name>
    <dbReference type="NCBI Taxonomy" id="422564"/>
    <lineage>
        <taxon>Eukaryota</taxon>
        <taxon>Viridiplantae</taxon>
        <taxon>Streptophyta</taxon>
        <taxon>Embryophyta</taxon>
        <taxon>Tracheophyta</taxon>
        <taxon>Spermatophyta</taxon>
        <taxon>Magnoliopsida</taxon>
        <taxon>Liliopsida</taxon>
        <taxon>Poales</taxon>
        <taxon>Poaceae</taxon>
        <taxon>PACMAD clade</taxon>
        <taxon>Panicoideae</taxon>
        <taxon>Andropogonodae</taxon>
        <taxon>Andropogoneae</taxon>
        <taxon>Saccharinae</taxon>
        <taxon>Miscanthus</taxon>
    </lineage>
</organism>
<protein>
    <recommendedName>
        <fullName evidence="1">F-box domain-containing protein</fullName>
    </recommendedName>
</protein>
<dbReference type="PANTHER" id="PTHR31672">
    <property type="entry name" value="BNACNNG10540D PROTEIN"/>
    <property type="match status" value="1"/>
</dbReference>
<dbReference type="InterPro" id="IPR036047">
    <property type="entry name" value="F-box-like_dom_sf"/>
</dbReference>
<dbReference type="AlphaFoldDB" id="A0A811R9M4"/>
<dbReference type="PANTHER" id="PTHR31672:SF13">
    <property type="entry name" value="F-BOX PROTEIN CPR30-LIKE"/>
    <property type="match status" value="1"/>
</dbReference>
<keyword evidence="3" id="KW-1185">Reference proteome</keyword>
<evidence type="ECO:0000259" key="1">
    <source>
        <dbReference type="SMART" id="SM00256"/>
    </source>
</evidence>